<reference evidence="3" key="1">
    <citation type="submission" date="2021-01" db="EMBL/GenBank/DDBJ databases">
        <title>Caligus Genome Assembly.</title>
        <authorList>
            <person name="Gallardo-Escarate C."/>
        </authorList>
    </citation>
    <scope>NUCLEOTIDE SEQUENCE [LARGE SCALE GENOMIC DNA]</scope>
</reference>
<proteinExistence type="predicted"/>
<feature type="region of interest" description="Disordered" evidence="1">
    <location>
        <begin position="20"/>
        <end position="41"/>
    </location>
</feature>
<sequence length="54" mass="5973">MEAKRHEVAACFVNESATRRSLRPPACPPAPLQDQEEVDKGEGLKTSLEVGYLF</sequence>
<evidence type="ECO:0000313" key="3">
    <source>
        <dbReference type="Proteomes" id="UP000595437"/>
    </source>
</evidence>
<dbReference type="EMBL" id="CP045899">
    <property type="protein sequence ID" value="QQP41085.1"/>
    <property type="molecule type" value="Genomic_DNA"/>
</dbReference>
<protein>
    <submittedName>
        <fullName evidence="2">Uncharacterized protein</fullName>
    </submittedName>
</protein>
<evidence type="ECO:0000256" key="1">
    <source>
        <dbReference type="SAM" id="MobiDB-lite"/>
    </source>
</evidence>
<name>A0A7T8H119_CALRO</name>
<dbReference type="AlphaFoldDB" id="A0A7T8H119"/>
<keyword evidence="3" id="KW-1185">Reference proteome</keyword>
<accession>A0A7T8H119</accession>
<gene>
    <name evidence="2" type="ORF">FKW44_015340</name>
</gene>
<organism evidence="2 3">
    <name type="scientific">Caligus rogercresseyi</name>
    <name type="common">Sea louse</name>
    <dbReference type="NCBI Taxonomy" id="217165"/>
    <lineage>
        <taxon>Eukaryota</taxon>
        <taxon>Metazoa</taxon>
        <taxon>Ecdysozoa</taxon>
        <taxon>Arthropoda</taxon>
        <taxon>Crustacea</taxon>
        <taxon>Multicrustacea</taxon>
        <taxon>Hexanauplia</taxon>
        <taxon>Copepoda</taxon>
        <taxon>Siphonostomatoida</taxon>
        <taxon>Caligidae</taxon>
        <taxon>Caligus</taxon>
    </lineage>
</organism>
<dbReference type="Proteomes" id="UP000595437">
    <property type="component" value="Chromosome 10"/>
</dbReference>
<evidence type="ECO:0000313" key="2">
    <source>
        <dbReference type="EMBL" id="QQP41085.1"/>
    </source>
</evidence>